<accession>A0ACD5A8S1</accession>
<sequence>MTGRTLRLTSRIGRRSSTPSRRRGATPKVVALGGGMGLSASLAALRRITGDLTAVVTVADDGGSSGRLRDELGVLPPGDLRKALAALCGDDDWGQTWSRVIQHRFQSKGDLHEHAVGNLLIVALWEQLGDHVQALDLVGKLLGAHGRVLPMSAVPLELQALVKGHDPERPDDVDTVRGQATVALTPGEVQSVHVVPHDPPAVPEAVAAVLDADWVVLGPGSWFSSVIPHLLVPELLDALVETKARRVLSLNLAPQPGETDGFSPQRHLEVLGRHAPKLALDVVLADEAAVPDREELVDSAKKRFGAAVELAPVARPDGTPRHDPELLAAAYDRIFRMHGRIGPWR</sequence>
<protein>
    <submittedName>
        <fullName evidence="1">Uridine diphosphate-N-acetylglucosamine-binding protein YvcK</fullName>
    </submittedName>
</protein>
<gene>
    <name evidence="1" type="primary">yvcK</name>
    <name evidence="1" type="ORF">V2W30_09760</name>
</gene>
<dbReference type="Proteomes" id="UP001432251">
    <property type="component" value="Chromosome"/>
</dbReference>
<proteinExistence type="predicted"/>
<dbReference type="EMBL" id="CP146022">
    <property type="protein sequence ID" value="WWQ63596.1"/>
    <property type="molecule type" value="Genomic_DNA"/>
</dbReference>
<name>A0ACD5A8S1_9ACTN</name>
<evidence type="ECO:0000313" key="1">
    <source>
        <dbReference type="EMBL" id="WWQ63596.1"/>
    </source>
</evidence>
<organism evidence="1 2">
    <name type="scientific">Streptomyces citrinus</name>
    <dbReference type="NCBI Taxonomy" id="3118173"/>
    <lineage>
        <taxon>Bacteria</taxon>
        <taxon>Bacillati</taxon>
        <taxon>Actinomycetota</taxon>
        <taxon>Actinomycetes</taxon>
        <taxon>Kitasatosporales</taxon>
        <taxon>Streptomycetaceae</taxon>
        <taxon>Streptomyces</taxon>
    </lineage>
</organism>
<reference evidence="1" key="1">
    <citation type="journal article" date="2025" name="Int. J. Syst. Evol. Microbiol.">
        <title>Streptomyces citrinus sp. nov., with yellow diffusible pigment.</title>
        <authorList>
            <person name="He Y."/>
            <person name="Yang E."/>
            <person name="Xu J."/>
            <person name="Sun Y."/>
            <person name="Sun L."/>
        </authorList>
    </citation>
    <scope>NUCLEOTIDE SEQUENCE</scope>
    <source>
        <strain evidence="1">Q6</strain>
    </source>
</reference>
<keyword evidence="2" id="KW-1185">Reference proteome</keyword>
<evidence type="ECO:0000313" key="2">
    <source>
        <dbReference type="Proteomes" id="UP001432251"/>
    </source>
</evidence>